<evidence type="ECO:0000256" key="3">
    <source>
        <dbReference type="ARBA" id="ARBA00022946"/>
    </source>
</evidence>
<name>A0ABR1F4S3_9ASCO</name>
<protein>
    <recommendedName>
        <fullName evidence="7">Ribosomal protein</fullName>
    </recommendedName>
</protein>
<dbReference type="PROSITE" id="PS00828">
    <property type="entry name" value="RIBOSOMAL_L36"/>
    <property type="match status" value="1"/>
</dbReference>
<keyword evidence="4 7" id="KW-0689">Ribosomal protein</keyword>
<dbReference type="HAMAP" id="MF_00251">
    <property type="entry name" value="Ribosomal_bL36"/>
    <property type="match status" value="1"/>
</dbReference>
<dbReference type="SUPFAM" id="SSF57840">
    <property type="entry name" value="Ribosomal protein L36"/>
    <property type="match status" value="1"/>
</dbReference>
<dbReference type="EMBL" id="JBBJBU010000007">
    <property type="protein sequence ID" value="KAK7204807.1"/>
    <property type="molecule type" value="Genomic_DNA"/>
</dbReference>
<comment type="subcellular location">
    <subcellularLocation>
        <location evidence="1">Mitochondrion</location>
    </subcellularLocation>
</comment>
<dbReference type="Proteomes" id="UP001498771">
    <property type="component" value="Unassembled WGS sequence"/>
</dbReference>
<dbReference type="Pfam" id="PF00444">
    <property type="entry name" value="Ribosomal_L36"/>
    <property type="match status" value="1"/>
</dbReference>
<dbReference type="InterPro" id="IPR052143">
    <property type="entry name" value="Mitoribosomal_bL36m"/>
</dbReference>
<accession>A0ABR1F4S3</accession>
<comment type="similarity">
    <text evidence="2 7">Belongs to the bacterial ribosomal protein bL36 family.</text>
</comment>
<dbReference type="RefSeq" id="XP_064767840.1">
    <property type="nucleotide sequence ID" value="XM_064912883.1"/>
</dbReference>
<evidence type="ECO:0000256" key="6">
    <source>
        <dbReference type="ARBA" id="ARBA00023274"/>
    </source>
</evidence>
<evidence type="ECO:0000313" key="9">
    <source>
        <dbReference type="Proteomes" id="UP001498771"/>
    </source>
</evidence>
<evidence type="ECO:0000256" key="5">
    <source>
        <dbReference type="ARBA" id="ARBA00023128"/>
    </source>
</evidence>
<reference evidence="8 9" key="1">
    <citation type="submission" date="2024-03" db="EMBL/GenBank/DDBJ databases">
        <title>Genome-scale model development and genomic sequencing of the oleaginous clade Lipomyces.</title>
        <authorList>
            <consortium name="Lawrence Berkeley National Laboratory"/>
            <person name="Czajka J.J."/>
            <person name="Han Y."/>
            <person name="Kim J."/>
            <person name="Mondo S.J."/>
            <person name="Hofstad B.A."/>
            <person name="Robles A."/>
            <person name="Haridas S."/>
            <person name="Riley R."/>
            <person name="LaButti K."/>
            <person name="Pangilinan J."/>
            <person name="Andreopoulos W."/>
            <person name="Lipzen A."/>
            <person name="Yan J."/>
            <person name="Wang M."/>
            <person name="Ng V."/>
            <person name="Grigoriev I.V."/>
            <person name="Spatafora J.W."/>
            <person name="Magnuson J.K."/>
            <person name="Baker S.E."/>
            <person name="Pomraning K.R."/>
        </authorList>
    </citation>
    <scope>NUCLEOTIDE SEQUENCE [LARGE SCALE GENOMIC DNA]</scope>
    <source>
        <strain evidence="8 9">Phaff 52-87</strain>
    </source>
</reference>
<evidence type="ECO:0000313" key="8">
    <source>
        <dbReference type="EMBL" id="KAK7204807.1"/>
    </source>
</evidence>
<keyword evidence="9" id="KW-1185">Reference proteome</keyword>
<evidence type="ECO:0000256" key="2">
    <source>
        <dbReference type="ARBA" id="ARBA00007645"/>
    </source>
</evidence>
<keyword evidence="5" id="KW-0496">Mitochondrion</keyword>
<sequence>MLSHLLSFSRIAATSIRRNMIGSGLSWSMEMQSRFRPTVNNALLQSAAAQETAARGIKVRSAVKKMCADCYIVRRKGRILVRCKTHPRHKQRQG</sequence>
<organism evidence="8 9">
    <name type="scientific">Myxozyma melibiosi</name>
    <dbReference type="NCBI Taxonomy" id="54550"/>
    <lineage>
        <taxon>Eukaryota</taxon>
        <taxon>Fungi</taxon>
        <taxon>Dikarya</taxon>
        <taxon>Ascomycota</taxon>
        <taxon>Saccharomycotina</taxon>
        <taxon>Lipomycetes</taxon>
        <taxon>Lipomycetales</taxon>
        <taxon>Lipomycetaceae</taxon>
        <taxon>Myxozyma</taxon>
    </lineage>
</organism>
<dbReference type="InterPro" id="IPR000473">
    <property type="entry name" value="Ribosomal_bL36"/>
</dbReference>
<dbReference type="NCBIfam" id="TIGR01022">
    <property type="entry name" value="rpmJ_bact"/>
    <property type="match status" value="1"/>
</dbReference>
<proteinExistence type="inferred from homology"/>
<dbReference type="GeneID" id="90038395"/>
<dbReference type="PANTHER" id="PTHR46909:SF1">
    <property type="entry name" value="LARGE RIBOSOMAL SUBUNIT PROTEIN BL36M"/>
    <property type="match status" value="1"/>
</dbReference>
<dbReference type="InterPro" id="IPR035977">
    <property type="entry name" value="Ribosomal_bL36_sp"/>
</dbReference>
<comment type="caution">
    <text evidence="8">The sequence shown here is derived from an EMBL/GenBank/DDBJ whole genome shotgun (WGS) entry which is preliminary data.</text>
</comment>
<dbReference type="PANTHER" id="PTHR46909">
    <property type="entry name" value="39S RIBOSOMAL PROTEIN L36, MITOCHONDRIAL"/>
    <property type="match status" value="1"/>
</dbReference>
<evidence type="ECO:0000256" key="7">
    <source>
        <dbReference type="RuleBase" id="RU000570"/>
    </source>
</evidence>
<gene>
    <name evidence="8" type="ORF">BZA70DRAFT_280048</name>
</gene>
<keyword evidence="3" id="KW-0809">Transit peptide</keyword>
<evidence type="ECO:0000256" key="1">
    <source>
        <dbReference type="ARBA" id="ARBA00004173"/>
    </source>
</evidence>
<keyword evidence="6 7" id="KW-0687">Ribonucleoprotein</keyword>
<evidence type="ECO:0000256" key="4">
    <source>
        <dbReference type="ARBA" id="ARBA00022980"/>
    </source>
</evidence>